<dbReference type="PANTHER" id="PTHR10110:SF86">
    <property type="entry name" value="SODIUM_HYDROGEN EXCHANGER 7"/>
    <property type="match status" value="1"/>
</dbReference>
<evidence type="ECO:0000256" key="8">
    <source>
        <dbReference type="SAM" id="MobiDB-lite"/>
    </source>
</evidence>
<keyword evidence="12" id="KW-1185">Reference proteome</keyword>
<dbReference type="SMR" id="A0A482WYR7"/>
<evidence type="ECO:0000256" key="6">
    <source>
        <dbReference type="ARBA" id="ARBA00023065"/>
    </source>
</evidence>
<feature type="region of interest" description="Disordered" evidence="8">
    <location>
        <begin position="1239"/>
        <end position="1322"/>
    </location>
</feature>
<dbReference type="InParanoid" id="A0A482WYR7"/>
<feature type="transmembrane region" description="Helical" evidence="9">
    <location>
        <begin position="63"/>
        <end position="83"/>
    </location>
</feature>
<comment type="caution">
    <text evidence="11">The sequence shown here is derived from an EMBL/GenBank/DDBJ whole genome shotgun (WGS) entry which is preliminary data.</text>
</comment>
<feature type="transmembrane region" description="Helical" evidence="9">
    <location>
        <begin position="336"/>
        <end position="354"/>
    </location>
</feature>
<feature type="compositionally biased region" description="Basic and acidic residues" evidence="8">
    <location>
        <begin position="1308"/>
        <end position="1322"/>
    </location>
</feature>
<keyword evidence="3" id="KW-1003">Cell membrane</keyword>
<feature type="transmembrane region" description="Helical" evidence="9">
    <location>
        <begin position="205"/>
        <end position="223"/>
    </location>
</feature>
<organism evidence="11 12">
    <name type="scientific">Laodelphax striatellus</name>
    <name type="common">Small brown planthopper</name>
    <name type="synonym">Delphax striatella</name>
    <dbReference type="NCBI Taxonomy" id="195883"/>
    <lineage>
        <taxon>Eukaryota</taxon>
        <taxon>Metazoa</taxon>
        <taxon>Ecdysozoa</taxon>
        <taxon>Arthropoda</taxon>
        <taxon>Hexapoda</taxon>
        <taxon>Insecta</taxon>
        <taxon>Pterygota</taxon>
        <taxon>Neoptera</taxon>
        <taxon>Paraneoptera</taxon>
        <taxon>Hemiptera</taxon>
        <taxon>Auchenorrhyncha</taxon>
        <taxon>Fulgoroidea</taxon>
        <taxon>Delphacidae</taxon>
        <taxon>Criomorphinae</taxon>
        <taxon>Laodelphax</taxon>
    </lineage>
</organism>
<dbReference type="EMBL" id="QKKF02022000">
    <property type="protein sequence ID" value="RZF38643.1"/>
    <property type="molecule type" value="Genomic_DNA"/>
</dbReference>
<dbReference type="GO" id="GO:0051453">
    <property type="term" value="P:regulation of intracellular pH"/>
    <property type="evidence" value="ECO:0007669"/>
    <property type="project" value="TreeGrafter"/>
</dbReference>
<comment type="subcellular location">
    <subcellularLocation>
        <location evidence="1">Cell membrane</location>
        <topology evidence="1">Multi-pass membrane protein</topology>
    </subcellularLocation>
</comment>
<feature type="transmembrane region" description="Helical" evidence="9">
    <location>
        <begin position="290"/>
        <end position="316"/>
    </location>
</feature>
<feature type="transmembrane region" description="Helical" evidence="9">
    <location>
        <begin position="669"/>
        <end position="688"/>
    </location>
</feature>
<feature type="transmembrane region" description="Helical" evidence="9">
    <location>
        <begin position="126"/>
        <end position="148"/>
    </location>
</feature>
<feature type="compositionally biased region" description="Acidic residues" evidence="8">
    <location>
        <begin position="1297"/>
        <end position="1307"/>
    </location>
</feature>
<dbReference type="InterPro" id="IPR000595">
    <property type="entry name" value="cNMP-bd_dom"/>
</dbReference>
<proteinExistence type="predicted"/>
<dbReference type="Proteomes" id="UP000291343">
    <property type="component" value="Unassembled WGS sequence"/>
</dbReference>
<dbReference type="CDD" id="cd00038">
    <property type="entry name" value="CAP_ED"/>
    <property type="match status" value="1"/>
</dbReference>
<evidence type="ECO:0000313" key="12">
    <source>
        <dbReference type="Proteomes" id="UP000291343"/>
    </source>
</evidence>
<evidence type="ECO:0000259" key="10">
    <source>
        <dbReference type="PROSITE" id="PS50042"/>
    </source>
</evidence>
<dbReference type="OrthoDB" id="6630619at2759"/>
<dbReference type="GO" id="GO:0005886">
    <property type="term" value="C:plasma membrane"/>
    <property type="evidence" value="ECO:0007669"/>
    <property type="project" value="UniProtKB-SubCell"/>
</dbReference>
<accession>A0A482WYR7</accession>
<evidence type="ECO:0000256" key="4">
    <source>
        <dbReference type="ARBA" id="ARBA00022692"/>
    </source>
</evidence>
<dbReference type="InterPro" id="IPR014710">
    <property type="entry name" value="RmlC-like_jellyroll"/>
</dbReference>
<dbReference type="GO" id="GO:0098719">
    <property type="term" value="P:sodium ion import across plasma membrane"/>
    <property type="evidence" value="ECO:0007669"/>
    <property type="project" value="TreeGrafter"/>
</dbReference>
<feature type="transmembrane region" description="Helical" evidence="9">
    <location>
        <begin position="366"/>
        <end position="385"/>
    </location>
</feature>
<feature type="transmembrane region" description="Helical" evidence="9">
    <location>
        <begin position="34"/>
        <end position="51"/>
    </location>
</feature>
<dbReference type="PANTHER" id="PTHR10110">
    <property type="entry name" value="SODIUM/HYDROGEN EXCHANGER"/>
    <property type="match status" value="1"/>
</dbReference>
<dbReference type="PROSITE" id="PS50042">
    <property type="entry name" value="CNMP_BINDING_3"/>
    <property type="match status" value="1"/>
</dbReference>
<evidence type="ECO:0000256" key="2">
    <source>
        <dbReference type="ARBA" id="ARBA00022448"/>
    </source>
</evidence>
<keyword evidence="5 9" id="KW-1133">Transmembrane helix</keyword>
<dbReference type="STRING" id="195883.A0A482WYR7"/>
<sequence length="1322" mass="150787">MKSFKTVLFYRIKMTETSLFHEKFKLKLEINEPTSVFLAPTYMVLLTALFISSAFKKMLIRSVYIYLVMIGIGILVGATISWFHVNVDTINMLHVVPPAVSVFFWPSILLGKGISMNVHMLQKSWLQILLMTCVIYTLQVNIVGYFIFNNNAIHQEKYQESTNKIIDENEQIKWVCTIFLIGSVTAAVDAQLLTEIKKSHGSSKALISVMEGEAVATVIASFVTYRLCSSFMTKEINANDRVLAYSILIEIIAHVFFGVLFGIACGILLTSTMRYLKFDEASEVTMTVAMAHIVVFVSLFSPYGSTTLSIVAYSFYMQTKLVFKEMTMTALQWVTHIIHSLLSFWAGVVIGYDYTRRLEHDGINSYLMPAIYYLLTYGVRAAMYFSLKPLLQLMGYGMTWREVTVATVSGIREIVFVLPLSFIVTQTAVQSNAFCLHSRMFNNMLIICVLSYLINGLSFPYAIKALGFSDVPLSRKINMYRAVQYIATTKQRTMDNLKTELQTADAVWNVVDAHTTVTNPFKNFQVDTTASGRESFESSKEYKASELEMMSSERSTSRVKHDSPLRREILERILKISRVLCMKQYEQRLINHDIMRRVMNAIDQCIDDREKAFRISFLRSSWSPNKFLILLKKKTALFLKPVPKTEYYKPQNRCRDKVYRLVQRPAYDLVIFIVLLANVISSINKLTLQYSMYYNVVSMKYNMIDAISLTIYLVDIALKITAFGWITFLSSNVYKLDVISTVLATIEVFSPYDAADRRMKNCILIISTMSFLLKLFRCIIYGFLSIRQIAGATITTVVENYILRQLLFGYHVGRTYLSIIDEIQQRMLQIVDNEFYLNDINVMLENQRLELMEEMGLIQMDFPIVAITAKTQLAMLTVIQEMKWTVGNLADNGLIDKSEQQILMTDLTKRQVECMKVGFITPRNPQSFVQDISWLEGEEMMAEFLMRKTQILSFLADEFLIFRGEKPQGLYILVSGLVKTFYEPSVWTIDLSERYGQLPNCDFLIHLNFSTKQDDIIVPGNVFGEIGLLTGQPYDYSAIAFAGCQIYFIATEWVKKSMEFQSDTSTTLESRMWKSIARHIALLITSQISVSGSTSGSEIRRNLGRGFVPNLQYIDSIPYTELIRDIYLIQGIAYDMKFGKKYVAPCYIPPTVKLLHISDVYEVDDIAKKQVGAKRSPSQMNSSISKVRVILFVVPAEGVEEWEIVSEILNSHETPTVLKAAKKSHIKLQAAASKASSSSLLDGRNWSDESLGRPSSTEPAVRTTSPLEPLKQQAKPSTSIQMDDETLIVRRRRMTNDIEEGNVENDSDDSRDLIRPRDQDTR</sequence>
<dbReference type="InterPro" id="IPR027359">
    <property type="entry name" value="Volt_channel_dom_sf"/>
</dbReference>
<feature type="compositionally biased region" description="Polar residues" evidence="8">
    <location>
        <begin position="1253"/>
        <end position="1266"/>
    </location>
</feature>
<feature type="transmembrane region" description="Helical" evidence="9">
    <location>
        <begin position="441"/>
        <end position="463"/>
    </location>
</feature>
<dbReference type="GO" id="GO:0015385">
    <property type="term" value="F:sodium:proton antiporter activity"/>
    <property type="evidence" value="ECO:0007669"/>
    <property type="project" value="InterPro"/>
</dbReference>
<feature type="transmembrane region" description="Helical" evidence="9">
    <location>
        <begin position="243"/>
        <end position="269"/>
    </location>
</feature>
<name>A0A482WYR7_LAOST</name>
<keyword evidence="7 9" id="KW-0472">Membrane</keyword>
<dbReference type="Gene3D" id="1.20.120.350">
    <property type="entry name" value="Voltage-gated potassium channels. Chain C"/>
    <property type="match status" value="1"/>
</dbReference>
<evidence type="ECO:0000313" key="11">
    <source>
        <dbReference type="EMBL" id="RZF38643.1"/>
    </source>
</evidence>
<dbReference type="InterPro" id="IPR018490">
    <property type="entry name" value="cNMP-bd_dom_sf"/>
</dbReference>
<evidence type="ECO:0000256" key="5">
    <source>
        <dbReference type="ARBA" id="ARBA00022989"/>
    </source>
</evidence>
<keyword evidence="4 9" id="KW-0812">Transmembrane</keyword>
<evidence type="ECO:0000256" key="7">
    <source>
        <dbReference type="ARBA" id="ARBA00023136"/>
    </source>
</evidence>
<dbReference type="InterPro" id="IPR018422">
    <property type="entry name" value="Cation/H_exchanger_CPA1"/>
</dbReference>
<dbReference type="GO" id="GO:0015386">
    <property type="term" value="F:potassium:proton antiporter activity"/>
    <property type="evidence" value="ECO:0007669"/>
    <property type="project" value="TreeGrafter"/>
</dbReference>
<protein>
    <recommendedName>
        <fullName evidence="10">Cyclic nucleotide-binding domain-containing protein</fullName>
    </recommendedName>
</protein>
<evidence type="ECO:0000256" key="3">
    <source>
        <dbReference type="ARBA" id="ARBA00022475"/>
    </source>
</evidence>
<feature type="transmembrane region" description="Helical" evidence="9">
    <location>
        <begin position="709"/>
        <end position="727"/>
    </location>
</feature>
<reference evidence="11 12" key="1">
    <citation type="journal article" date="2017" name="Gigascience">
        <title>Genome sequence of the small brown planthopper, Laodelphax striatellus.</title>
        <authorList>
            <person name="Zhu J."/>
            <person name="Jiang F."/>
            <person name="Wang X."/>
            <person name="Yang P."/>
            <person name="Bao Y."/>
            <person name="Zhao W."/>
            <person name="Wang W."/>
            <person name="Lu H."/>
            <person name="Wang Q."/>
            <person name="Cui N."/>
            <person name="Li J."/>
            <person name="Chen X."/>
            <person name="Luo L."/>
            <person name="Yu J."/>
            <person name="Kang L."/>
            <person name="Cui F."/>
        </authorList>
    </citation>
    <scope>NUCLEOTIDE SEQUENCE [LARGE SCALE GENOMIC DNA]</scope>
    <source>
        <strain evidence="11">Lst14</strain>
    </source>
</reference>
<dbReference type="SUPFAM" id="SSF51206">
    <property type="entry name" value="cAMP-binding domain-like"/>
    <property type="match status" value="1"/>
</dbReference>
<evidence type="ECO:0000256" key="1">
    <source>
        <dbReference type="ARBA" id="ARBA00004651"/>
    </source>
</evidence>
<keyword evidence="6" id="KW-0406">Ion transport</keyword>
<keyword evidence="2" id="KW-0813">Transport</keyword>
<evidence type="ECO:0000256" key="9">
    <source>
        <dbReference type="SAM" id="Phobius"/>
    </source>
</evidence>
<gene>
    <name evidence="11" type="ORF">LSTR_LSTR003449</name>
</gene>
<feature type="transmembrane region" description="Helical" evidence="9">
    <location>
        <begin position="762"/>
        <end position="784"/>
    </location>
</feature>
<dbReference type="Gene3D" id="2.60.120.10">
    <property type="entry name" value="Jelly Rolls"/>
    <property type="match status" value="1"/>
</dbReference>
<feature type="domain" description="Cyclic nucleotide-binding" evidence="10">
    <location>
        <begin position="954"/>
        <end position="1049"/>
    </location>
</feature>